<proteinExistence type="predicted"/>
<reference evidence="1" key="2">
    <citation type="journal article" date="2021" name="PeerJ">
        <title>Extensive microbial diversity within the chicken gut microbiome revealed by metagenomics and culture.</title>
        <authorList>
            <person name="Gilroy R."/>
            <person name="Ravi A."/>
            <person name="Getino M."/>
            <person name="Pursley I."/>
            <person name="Horton D.L."/>
            <person name="Alikhan N.F."/>
            <person name="Baker D."/>
            <person name="Gharbi K."/>
            <person name="Hall N."/>
            <person name="Watson M."/>
            <person name="Adriaenssens E.M."/>
            <person name="Foster-Nyarko E."/>
            <person name="Jarju S."/>
            <person name="Secka A."/>
            <person name="Antonio M."/>
            <person name="Oren A."/>
            <person name="Chaudhuri R.R."/>
            <person name="La Ragione R."/>
            <person name="Hildebrand F."/>
            <person name="Pallen M.J."/>
        </authorList>
    </citation>
    <scope>NUCLEOTIDE SEQUENCE</scope>
    <source>
        <strain evidence="1">2889</strain>
    </source>
</reference>
<protein>
    <submittedName>
        <fullName evidence="1">Uncharacterized protein</fullName>
    </submittedName>
</protein>
<evidence type="ECO:0000313" key="2">
    <source>
        <dbReference type="Proteomes" id="UP000823612"/>
    </source>
</evidence>
<reference evidence="1" key="1">
    <citation type="submission" date="2020-10" db="EMBL/GenBank/DDBJ databases">
        <authorList>
            <person name="Gilroy R."/>
        </authorList>
    </citation>
    <scope>NUCLEOTIDE SEQUENCE</scope>
    <source>
        <strain evidence="1">2889</strain>
    </source>
</reference>
<organism evidence="1 2">
    <name type="scientific">Candidatus Pullibacteroides excrementavium</name>
    <dbReference type="NCBI Taxonomy" id="2840905"/>
    <lineage>
        <taxon>Bacteria</taxon>
        <taxon>Pseudomonadati</taxon>
        <taxon>Bacteroidota</taxon>
        <taxon>Bacteroidia</taxon>
        <taxon>Bacteroidales</taxon>
        <taxon>Candidatus Pullibacteroides</taxon>
    </lineage>
</organism>
<dbReference type="AlphaFoldDB" id="A0A9D9DQ76"/>
<accession>A0A9D9DQ76</accession>
<comment type="caution">
    <text evidence="1">The sequence shown here is derived from an EMBL/GenBank/DDBJ whole genome shotgun (WGS) entry which is preliminary data.</text>
</comment>
<name>A0A9D9DQ76_9BACT</name>
<dbReference type="EMBL" id="JADIMZ010000011">
    <property type="protein sequence ID" value="MBO8431814.1"/>
    <property type="molecule type" value="Genomic_DNA"/>
</dbReference>
<sequence length="68" mass="8097">METVTDRLLTSQDIKERLRITHPMQLHRALASMREFGAFKVPGLGWRIKESDYARYILHCKELQQRRA</sequence>
<dbReference type="Proteomes" id="UP000823612">
    <property type="component" value="Unassembled WGS sequence"/>
</dbReference>
<gene>
    <name evidence="1" type="ORF">IAB08_00765</name>
</gene>
<evidence type="ECO:0000313" key="1">
    <source>
        <dbReference type="EMBL" id="MBO8431814.1"/>
    </source>
</evidence>